<keyword evidence="3" id="KW-0804">Transcription</keyword>
<sequence>MNLDISSEENLIFFEALASPVRIKIIKCLSKKNMNIKELADEIGVSSAIMTTHIRKMEEAGLVESRKSKAFGKVCKLIEKTYNLVFPVIHVPMNYYDLNLKLGQYTEACVEPTCGIATEESVIGSFDEPKYFFDSRRDETQLLWFSKGFVEYRIPNYIPQNCRATSIEICVEMSSEYSHIDNAGQSDIILYLNDEELCLWTSPGDFGDRRGRYTPNWWRSGQYGILKRYEINEKGVYLDKVLKSEKTLEDYKLERQSWTLRFEVCDKYRKAGGLTIFGEKFGDYAQDIYVCVRYD</sequence>
<feature type="domain" description="HTH arsR-type" evidence="4">
    <location>
        <begin position="3"/>
        <end position="96"/>
    </location>
</feature>
<keyword evidence="6" id="KW-1185">Reference proteome</keyword>
<dbReference type="PANTHER" id="PTHR33154:SF33">
    <property type="entry name" value="TRANSCRIPTIONAL REPRESSOR SDPR"/>
    <property type="match status" value="1"/>
</dbReference>
<dbReference type="GO" id="GO:0003677">
    <property type="term" value="F:DNA binding"/>
    <property type="evidence" value="ECO:0007669"/>
    <property type="project" value="UniProtKB-KW"/>
</dbReference>
<evidence type="ECO:0000256" key="1">
    <source>
        <dbReference type="ARBA" id="ARBA00023015"/>
    </source>
</evidence>
<dbReference type="Pfam" id="PF01022">
    <property type="entry name" value="HTH_5"/>
    <property type="match status" value="1"/>
</dbReference>
<keyword evidence="2" id="KW-0238">DNA-binding</keyword>
<dbReference type="PROSITE" id="PS50987">
    <property type="entry name" value="HTH_ARSR_2"/>
    <property type="match status" value="1"/>
</dbReference>
<reference evidence="5 6" key="1">
    <citation type="submission" date="2020-01" db="EMBL/GenBank/DDBJ databases">
        <title>Genome analysis of Anaerocolumna sp. CBA3638.</title>
        <authorList>
            <person name="Kim J."/>
            <person name="Roh S.W."/>
        </authorList>
    </citation>
    <scope>NUCLEOTIDE SEQUENCE [LARGE SCALE GENOMIC DNA]</scope>
    <source>
        <strain evidence="5 6">CBA3638</strain>
    </source>
</reference>
<protein>
    <submittedName>
        <fullName evidence="5">Helix-turn-helix domain-containing protein</fullName>
    </submittedName>
</protein>
<dbReference type="RefSeq" id="WP_161836230.1">
    <property type="nucleotide sequence ID" value="NZ_CP048000.1"/>
</dbReference>
<organism evidence="5 6">
    <name type="scientific">Anaerocolumna sedimenticola</name>
    <dbReference type="NCBI Taxonomy" id="2696063"/>
    <lineage>
        <taxon>Bacteria</taxon>
        <taxon>Bacillati</taxon>
        <taxon>Bacillota</taxon>
        <taxon>Clostridia</taxon>
        <taxon>Lachnospirales</taxon>
        <taxon>Lachnospiraceae</taxon>
        <taxon>Anaerocolumna</taxon>
    </lineage>
</organism>
<dbReference type="InterPro" id="IPR001845">
    <property type="entry name" value="HTH_ArsR_DNA-bd_dom"/>
</dbReference>
<dbReference type="SMART" id="SM00418">
    <property type="entry name" value="HTH_ARSR"/>
    <property type="match status" value="1"/>
</dbReference>
<evidence type="ECO:0000313" key="5">
    <source>
        <dbReference type="EMBL" id="QHQ59551.1"/>
    </source>
</evidence>
<dbReference type="InterPro" id="IPR051081">
    <property type="entry name" value="HTH_MetalResp_TranReg"/>
</dbReference>
<evidence type="ECO:0000313" key="6">
    <source>
        <dbReference type="Proteomes" id="UP000464314"/>
    </source>
</evidence>
<evidence type="ECO:0000256" key="3">
    <source>
        <dbReference type="ARBA" id="ARBA00023163"/>
    </source>
</evidence>
<dbReference type="PANTHER" id="PTHR33154">
    <property type="entry name" value="TRANSCRIPTIONAL REGULATOR, ARSR FAMILY"/>
    <property type="match status" value="1"/>
</dbReference>
<dbReference type="GO" id="GO:0003700">
    <property type="term" value="F:DNA-binding transcription factor activity"/>
    <property type="evidence" value="ECO:0007669"/>
    <property type="project" value="InterPro"/>
</dbReference>
<dbReference type="KEGG" id="anr:Ana3638_01020"/>
<dbReference type="InterPro" id="IPR011991">
    <property type="entry name" value="ArsR-like_HTH"/>
</dbReference>
<dbReference type="SUPFAM" id="SSF46785">
    <property type="entry name" value="Winged helix' DNA-binding domain"/>
    <property type="match status" value="1"/>
</dbReference>
<dbReference type="CDD" id="cd00090">
    <property type="entry name" value="HTH_ARSR"/>
    <property type="match status" value="1"/>
</dbReference>
<keyword evidence="1" id="KW-0805">Transcription regulation</keyword>
<dbReference type="InterPro" id="IPR036390">
    <property type="entry name" value="WH_DNA-bd_sf"/>
</dbReference>
<dbReference type="Proteomes" id="UP000464314">
    <property type="component" value="Chromosome"/>
</dbReference>
<name>A0A6P1THP3_9FIRM</name>
<dbReference type="EMBL" id="CP048000">
    <property type="protein sequence ID" value="QHQ59551.1"/>
    <property type="molecule type" value="Genomic_DNA"/>
</dbReference>
<dbReference type="AlphaFoldDB" id="A0A6P1THP3"/>
<evidence type="ECO:0000259" key="4">
    <source>
        <dbReference type="PROSITE" id="PS50987"/>
    </source>
</evidence>
<proteinExistence type="predicted"/>
<dbReference type="InterPro" id="IPR036388">
    <property type="entry name" value="WH-like_DNA-bd_sf"/>
</dbReference>
<evidence type="ECO:0000256" key="2">
    <source>
        <dbReference type="ARBA" id="ARBA00023125"/>
    </source>
</evidence>
<gene>
    <name evidence="5" type="ORF">Ana3638_01020</name>
</gene>
<accession>A0A6P1THP3</accession>
<dbReference type="Gene3D" id="1.10.10.10">
    <property type="entry name" value="Winged helix-like DNA-binding domain superfamily/Winged helix DNA-binding domain"/>
    <property type="match status" value="1"/>
</dbReference>